<protein>
    <submittedName>
        <fullName evidence="2">Uncharacterized protein</fullName>
    </submittedName>
</protein>
<reference evidence="2" key="1">
    <citation type="submission" date="2020-05" db="EMBL/GenBank/DDBJ databases">
        <authorList>
            <person name="Chiriac C."/>
            <person name="Salcher M."/>
            <person name="Ghai R."/>
            <person name="Kavagutti S V."/>
        </authorList>
    </citation>
    <scope>NUCLEOTIDE SEQUENCE</scope>
</reference>
<dbReference type="EMBL" id="LR797031">
    <property type="protein sequence ID" value="CAB4182503.1"/>
    <property type="molecule type" value="Genomic_DNA"/>
</dbReference>
<evidence type="ECO:0000313" key="6">
    <source>
        <dbReference type="EMBL" id="CAB5228263.1"/>
    </source>
</evidence>
<evidence type="ECO:0000313" key="5">
    <source>
        <dbReference type="EMBL" id="CAB4218931.1"/>
    </source>
</evidence>
<gene>
    <name evidence="2" type="ORF">UFOVP1093_3</name>
    <name evidence="3" type="ORF">UFOVP1340_2</name>
    <name evidence="4" type="ORF">UFOVP1448_21</name>
    <name evidence="6" type="ORF">UFOVP1538_14</name>
    <name evidence="5" type="ORF">UFOVP1600_47</name>
    <name evidence="1" type="ORF">UFOVP569_48</name>
</gene>
<organism evidence="2">
    <name type="scientific">uncultured Caudovirales phage</name>
    <dbReference type="NCBI Taxonomy" id="2100421"/>
    <lineage>
        <taxon>Viruses</taxon>
        <taxon>Duplodnaviria</taxon>
        <taxon>Heunggongvirae</taxon>
        <taxon>Uroviricota</taxon>
        <taxon>Caudoviricetes</taxon>
        <taxon>Peduoviridae</taxon>
        <taxon>Maltschvirus</taxon>
        <taxon>Maltschvirus maltsch</taxon>
    </lineage>
</organism>
<dbReference type="EMBL" id="LR798387">
    <property type="protein sequence ID" value="CAB5228263.1"/>
    <property type="molecule type" value="Genomic_DNA"/>
</dbReference>
<evidence type="ECO:0000313" key="4">
    <source>
        <dbReference type="EMBL" id="CAB4213451.1"/>
    </source>
</evidence>
<dbReference type="EMBL" id="LR797290">
    <property type="protein sequence ID" value="CAB4199612.1"/>
    <property type="molecule type" value="Genomic_DNA"/>
</dbReference>
<evidence type="ECO:0000313" key="2">
    <source>
        <dbReference type="EMBL" id="CAB4182503.1"/>
    </source>
</evidence>
<name>A0A6J5QE40_9CAUD</name>
<evidence type="ECO:0000313" key="1">
    <source>
        <dbReference type="EMBL" id="CAB4150586.1"/>
    </source>
</evidence>
<sequence length="176" mass="20118">MRIGACSGQGMKPVEKSTAQIEKSIRNNEAFLASVPARLEAIAKQDAPAWKISQDIRGIESKVASANANIWADKKSLEMWIAKELWIVDEIREAAEKKDAVKTTRKASLEAKIEKHMAKYARLDKSTAKRIAELPTWVPADRIEMATENQWNTHAEELRRLRFEENELREKLARMF</sequence>
<dbReference type="EMBL" id="LR797396">
    <property type="protein sequence ID" value="CAB4213451.1"/>
    <property type="molecule type" value="Genomic_DNA"/>
</dbReference>
<evidence type="ECO:0000313" key="3">
    <source>
        <dbReference type="EMBL" id="CAB4199612.1"/>
    </source>
</evidence>
<dbReference type="EMBL" id="LR797473">
    <property type="protein sequence ID" value="CAB4218931.1"/>
    <property type="molecule type" value="Genomic_DNA"/>
</dbReference>
<proteinExistence type="predicted"/>
<dbReference type="EMBL" id="LR796542">
    <property type="protein sequence ID" value="CAB4150586.1"/>
    <property type="molecule type" value="Genomic_DNA"/>
</dbReference>
<accession>A0A6J5QE40</accession>